<sequence>MQSSAMFNLNASVLTVLMLVFVMLAGCGEEQPDNEDASADVPEDMTQEEQEMLESMGEPTSEEIFWSKLHEHCGLAFEGELAEAAEGVDLLDGSETIIVHFRSCTDFETRLPFHIETATGEWDRSRTWVFFNHGDDELELRHDHRHEDGSEEEETWYGGDAVEGEGNWQRFIYPPRTEEVGKFMGWRVEIHPHERFTYGTMRGNEWTFRVDFDLTTPVEAPPPPWGF</sequence>
<organism evidence="1 2">
    <name type="scientific">Natronogracilivirga saccharolytica</name>
    <dbReference type="NCBI Taxonomy" id="2812953"/>
    <lineage>
        <taxon>Bacteria</taxon>
        <taxon>Pseudomonadati</taxon>
        <taxon>Balneolota</taxon>
        <taxon>Balneolia</taxon>
        <taxon>Balneolales</taxon>
        <taxon>Cyclonatronaceae</taxon>
        <taxon>Natronogracilivirga</taxon>
    </lineage>
</organism>
<dbReference type="AlphaFoldDB" id="A0A8J7RJ06"/>
<dbReference type="Proteomes" id="UP000673975">
    <property type="component" value="Unassembled WGS sequence"/>
</dbReference>
<reference evidence="1" key="1">
    <citation type="submission" date="2021-02" db="EMBL/GenBank/DDBJ databases">
        <title>Natronogracilivirga saccharolytica gen. nov. sp. nov. a new anaerobic, haloalkiliphilic carbohydrate-fermenting bacterium from soda lake and proposing of Cyclonatronumiaceae fam. nov. in the phylum Balneolaeota.</title>
        <authorList>
            <person name="Zhilina T.N."/>
            <person name="Sorokin D.Y."/>
            <person name="Zavarzina D.G."/>
            <person name="Toshchakov S.V."/>
            <person name="Kublanov I.V."/>
        </authorList>
    </citation>
    <scope>NUCLEOTIDE SEQUENCE</scope>
    <source>
        <strain evidence="1">Z-1702</strain>
    </source>
</reference>
<name>A0A8J7RJ06_9BACT</name>
<evidence type="ECO:0000313" key="1">
    <source>
        <dbReference type="EMBL" id="MBP3192670.1"/>
    </source>
</evidence>
<keyword evidence="2" id="KW-1185">Reference proteome</keyword>
<gene>
    <name evidence="1" type="ORF">NATSA_08340</name>
</gene>
<protein>
    <submittedName>
        <fullName evidence="1">Uncharacterized protein</fullName>
    </submittedName>
</protein>
<comment type="caution">
    <text evidence="1">The sequence shown here is derived from an EMBL/GenBank/DDBJ whole genome shotgun (WGS) entry which is preliminary data.</text>
</comment>
<evidence type="ECO:0000313" key="2">
    <source>
        <dbReference type="Proteomes" id="UP000673975"/>
    </source>
</evidence>
<accession>A0A8J7RJ06</accession>
<dbReference type="EMBL" id="JAFIDN010000005">
    <property type="protein sequence ID" value="MBP3192670.1"/>
    <property type="molecule type" value="Genomic_DNA"/>
</dbReference>
<proteinExistence type="predicted"/>
<dbReference type="RefSeq" id="WP_210511589.1">
    <property type="nucleotide sequence ID" value="NZ_JAFIDN010000005.1"/>
</dbReference>